<proteinExistence type="predicted"/>
<accession>A0A366KAX2</accession>
<dbReference type="EMBL" id="PDCH01000018">
    <property type="protein sequence ID" value="RBP98844.1"/>
    <property type="molecule type" value="Genomic_DNA"/>
</dbReference>
<comment type="caution">
    <text evidence="2">The sequence shown here is derived from an EMBL/GenBank/DDBJ whole genome shotgun (WGS) entry which is preliminary data.</text>
</comment>
<feature type="signal peptide" evidence="1">
    <location>
        <begin position="1"/>
        <end position="34"/>
    </location>
</feature>
<dbReference type="AlphaFoldDB" id="A0A366KAX2"/>
<protein>
    <submittedName>
        <fullName evidence="2">Phage tail protein</fullName>
    </submittedName>
</protein>
<evidence type="ECO:0000313" key="2">
    <source>
        <dbReference type="EMBL" id="RBP98844.1"/>
    </source>
</evidence>
<organism evidence="2 3">
    <name type="scientific">Bifidobacterium xylocopae</name>
    <dbReference type="NCBI Taxonomy" id="2493119"/>
    <lineage>
        <taxon>Bacteria</taxon>
        <taxon>Bacillati</taxon>
        <taxon>Actinomycetota</taxon>
        <taxon>Actinomycetes</taxon>
        <taxon>Bifidobacteriales</taxon>
        <taxon>Bifidobacteriaceae</taxon>
        <taxon>Bifidobacterium</taxon>
    </lineage>
</organism>
<gene>
    <name evidence="2" type="ORF">CRD59_06845</name>
</gene>
<sequence length="365" mass="38495">MKRMKLKLRGKALGAVAALVAAVAVALPAGMAFAGGGGGNAGGGGGGVMAVSQQWAYHDDNDGGFGGNAMSSIYAAFAAQGVTMLPNGVGVAQQALTMANTNCVNRFNDAHADQVGQARCRVVAVGTMTGPNKQFSGLVHHLKSDWLAGWAATVGGRSYSNNGVRYTTNEMFEDQPGTSVDSLADQYSADNISIVVIMLNQYEPKAEIPPAPPTKDVPAGTNADSMLHEQVIRTGTGTGGKHLWMADTIDPAGQAYSVVGQSVTDATTGQDISGRFDFDAAAPGAHANWKGGDLPEGHEFAWKVTIRTSMPETSRVRDHGDVRWKGTSIEQTRPTPEREFPTWRPNPDKSWILKDPASGRWQAVI</sequence>
<keyword evidence="1" id="KW-0732">Signal</keyword>
<feature type="chain" id="PRO_5016809203" evidence="1">
    <location>
        <begin position="35"/>
        <end position="365"/>
    </location>
</feature>
<reference evidence="2 3" key="1">
    <citation type="submission" date="2017-10" db="EMBL/GenBank/DDBJ databases">
        <title>Bifidobacterium xylocopum sp. nov. and Bifidobacterium aemilianum sp. nov., from the carpenter bee (Xylocopa violacea) digestive tract.</title>
        <authorList>
            <person name="Alberoni D."/>
            <person name="Baffoni L."/>
            <person name="Di Gioia D."/>
            <person name="Gaggia F."/>
            <person name="Biavati B."/>
        </authorList>
    </citation>
    <scope>NUCLEOTIDE SEQUENCE [LARGE SCALE GENOMIC DNA]</scope>
    <source>
        <strain evidence="2 3">XV2</strain>
    </source>
</reference>
<evidence type="ECO:0000313" key="3">
    <source>
        <dbReference type="Proteomes" id="UP000252345"/>
    </source>
</evidence>
<evidence type="ECO:0000256" key="1">
    <source>
        <dbReference type="SAM" id="SignalP"/>
    </source>
</evidence>
<name>A0A366KAX2_9BIFI</name>
<feature type="non-terminal residue" evidence="2">
    <location>
        <position position="365"/>
    </location>
</feature>
<keyword evidence="3" id="KW-1185">Reference proteome</keyword>
<dbReference type="Proteomes" id="UP000252345">
    <property type="component" value="Unassembled WGS sequence"/>
</dbReference>